<comment type="caution">
    <text evidence="1">The sequence shown here is derived from an EMBL/GenBank/DDBJ whole genome shotgun (WGS) entry which is preliminary data.</text>
</comment>
<dbReference type="Proteomes" id="UP000023152">
    <property type="component" value="Unassembled WGS sequence"/>
</dbReference>
<accession>X6M4Y5</accession>
<sequence>ASKDVVWDERLLATISQTQCVTFRNEILLCGGSNNRMCFSFNTSKKSYRMICKYPSDLHCLRGHVVISCKQILHHKIGKMKIIHVCYYYHLAERVGRKNKSEEMQNKWIPLRNMYDDIIKLKNYYSGTRACLGGSKGNLLFITCGNCLDVVDLLTFQYIVEDYKLPYFFFFHCMVFHSICNNADIINNIFYLIGKNCFMEIKHNEETNNIEIFVFMH</sequence>
<reference evidence="1 2" key="1">
    <citation type="journal article" date="2013" name="Curr. Biol.">
        <title>The Genome of the Foraminiferan Reticulomyxa filosa.</title>
        <authorList>
            <person name="Glockner G."/>
            <person name="Hulsmann N."/>
            <person name="Schleicher M."/>
            <person name="Noegel A.A."/>
            <person name="Eichinger L."/>
            <person name="Gallinger C."/>
            <person name="Pawlowski J."/>
            <person name="Sierra R."/>
            <person name="Euteneuer U."/>
            <person name="Pillet L."/>
            <person name="Moustafa A."/>
            <person name="Platzer M."/>
            <person name="Groth M."/>
            <person name="Szafranski K."/>
            <person name="Schliwa M."/>
        </authorList>
    </citation>
    <scope>NUCLEOTIDE SEQUENCE [LARGE SCALE GENOMIC DNA]</scope>
</reference>
<evidence type="ECO:0000313" key="1">
    <source>
        <dbReference type="EMBL" id="ETO08701.1"/>
    </source>
</evidence>
<gene>
    <name evidence="1" type="ORF">RFI_28686</name>
</gene>
<dbReference type="SUPFAM" id="SSF50965">
    <property type="entry name" value="Galactose oxidase, central domain"/>
    <property type="match status" value="1"/>
</dbReference>
<feature type="non-terminal residue" evidence="1">
    <location>
        <position position="1"/>
    </location>
</feature>
<organism evidence="1 2">
    <name type="scientific">Reticulomyxa filosa</name>
    <dbReference type="NCBI Taxonomy" id="46433"/>
    <lineage>
        <taxon>Eukaryota</taxon>
        <taxon>Sar</taxon>
        <taxon>Rhizaria</taxon>
        <taxon>Retaria</taxon>
        <taxon>Foraminifera</taxon>
        <taxon>Monothalamids</taxon>
        <taxon>Reticulomyxidae</taxon>
        <taxon>Reticulomyxa</taxon>
    </lineage>
</organism>
<proteinExistence type="predicted"/>
<evidence type="ECO:0000313" key="2">
    <source>
        <dbReference type="Proteomes" id="UP000023152"/>
    </source>
</evidence>
<dbReference type="EMBL" id="ASPP01024781">
    <property type="protein sequence ID" value="ETO08701.1"/>
    <property type="molecule type" value="Genomic_DNA"/>
</dbReference>
<dbReference type="AlphaFoldDB" id="X6M4Y5"/>
<name>X6M4Y5_RETFI</name>
<protein>
    <submittedName>
        <fullName evidence="1">Uncharacterized protein</fullName>
    </submittedName>
</protein>
<dbReference type="InterPro" id="IPR011043">
    <property type="entry name" value="Gal_Oxase/kelch_b-propeller"/>
</dbReference>
<keyword evidence="2" id="KW-1185">Reference proteome</keyword>